<keyword evidence="3" id="KW-1185">Reference proteome</keyword>
<feature type="region of interest" description="Disordered" evidence="1">
    <location>
        <begin position="1"/>
        <end position="31"/>
    </location>
</feature>
<reference evidence="2" key="1">
    <citation type="journal article" date="2018" name="DNA Res.">
        <title>Multiple hybrid de novo genome assembly of finger millet, an orphan allotetraploid crop.</title>
        <authorList>
            <person name="Hatakeyama M."/>
            <person name="Aluri S."/>
            <person name="Balachadran M.T."/>
            <person name="Sivarajan S.R."/>
            <person name="Patrignani A."/>
            <person name="Gruter S."/>
            <person name="Poveda L."/>
            <person name="Shimizu-Inatsugi R."/>
            <person name="Baeten J."/>
            <person name="Francoijs K.J."/>
            <person name="Nataraja K.N."/>
            <person name="Reddy Y.A.N."/>
            <person name="Phadnis S."/>
            <person name="Ravikumar R.L."/>
            <person name="Schlapbach R."/>
            <person name="Sreeman S.M."/>
            <person name="Shimizu K.K."/>
        </authorList>
    </citation>
    <scope>NUCLEOTIDE SEQUENCE</scope>
</reference>
<feature type="compositionally biased region" description="Basic and acidic residues" evidence="1">
    <location>
        <begin position="1"/>
        <end position="10"/>
    </location>
</feature>
<dbReference type="EMBL" id="BQKI01000097">
    <property type="protein sequence ID" value="GJN39016.1"/>
    <property type="molecule type" value="Genomic_DNA"/>
</dbReference>
<protein>
    <submittedName>
        <fullName evidence="2">Uncharacterized protein</fullName>
    </submittedName>
</protein>
<evidence type="ECO:0000313" key="2">
    <source>
        <dbReference type="EMBL" id="GJN39016.1"/>
    </source>
</evidence>
<dbReference type="Proteomes" id="UP001054889">
    <property type="component" value="Unassembled WGS sequence"/>
</dbReference>
<evidence type="ECO:0000256" key="1">
    <source>
        <dbReference type="SAM" id="MobiDB-lite"/>
    </source>
</evidence>
<accession>A0AAV5FY02</accession>
<comment type="caution">
    <text evidence="2">The sequence shown here is derived from an EMBL/GenBank/DDBJ whole genome shotgun (WGS) entry which is preliminary data.</text>
</comment>
<sequence length="211" mass="23500">MQSLEERSKETVTFPTDSLEQSSWPEQSDNACSHDLDPAMNWQLEVDLPIDELWLNVTRSNSDELGILADPLPSDGAVDWLIDYQDFGIHGPTVVINSTRNLLDHPAGKFTEEVLYEDVASDQTLPRTESIATPPAATARTIFFQVGVQTLSLFFDLGMDGNERKLIVTDEKAGTARKWRRSGEARDFTGFIKMTEESRGALTLYTGSLLS</sequence>
<evidence type="ECO:0000313" key="3">
    <source>
        <dbReference type="Proteomes" id="UP001054889"/>
    </source>
</evidence>
<reference evidence="2" key="2">
    <citation type="submission" date="2021-12" db="EMBL/GenBank/DDBJ databases">
        <title>Resequencing data analysis of finger millet.</title>
        <authorList>
            <person name="Hatakeyama M."/>
            <person name="Aluri S."/>
            <person name="Balachadran M.T."/>
            <person name="Sivarajan S.R."/>
            <person name="Poveda L."/>
            <person name="Shimizu-Inatsugi R."/>
            <person name="Schlapbach R."/>
            <person name="Sreeman S.M."/>
            <person name="Shimizu K.K."/>
        </authorList>
    </citation>
    <scope>NUCLEOTIDE SEQUENCE</scope>
</reference>
<feature type="compositionally biased region" description="Polar residues" evidence="1">
    <location>
        <begin position="11"/>
        <end position="31"/>
    </location>
</feature>
<dbReference type="AlphaFoldDB" id="A0AAV5FY02"/>
<gene>
    <name evidence="2" type="primary">gb28106</name>
    <name evidence="2" type="ORF">PR202_gb28106</name>
</gene>
<proteinExistence type="predicted"/>
<name>A0AAV5FY02_ELECO</name>
<organism evidence="2 3">
    <name type="scientific">Eleusine coracana subsp. coracana</name>
    <dbReference type="NCBI Taxonomy" id="191504"/>
    <lineage>
        <taxon>Eukaryota</taxon>
        <taxon>Viridiplantae</taxon>
        <taxon>Streptophyta</taxon>
        <taxon>Embryophyta</taxon>
        <taxon>Tracheophyta</taxon>
        <taxon>Spermatophyta</taxon>
        <taxon>Magnoliopsida</taxon>
        <taxon>Liliopsida</taxon>
        <taxon>Poales</taxon>
        <taxon>Poaceae</taxon>
        <taxon>PACMAD clade</taxon>
        <taxon>Chloridoideae</taxon>
        <taxon>Cynodonteae</taxon>
        <taxon>Eleusininae</taxon>
        <taxon>Eleusine</taxon>
    </lineage>
</organism>